<dbReference type="Pfam" id="PF09995">
    <property type="entry name" value="MPAB_Lcp_cat"/>
    <property type="match status" value="1"/>
</dbReference>
<keyword evidence="3" id="KW-1185">Reference proteome</keyword>
<name>A0A095SMM8_9GAMM</name>
<dbReference type="OrthoDB" id="6072815at2"/>
<dbReference type="eggNOG" id="ENOG502Z7TF">
    <property type="taxonomic scope" value="Bacteria"/>
</dbReference>
<feature type="domain" description="ER-bound oxygenase mpaB/mpaB'/Rubber oxygenase catalytic" evidence="1">
    <location>
        <begin position="108"/>
        <end position="320"/>
    </location>
</feature>
<accession>A0A095SMM8</accession>
<dbReference type="PATRIC" id="fig|1177154.3.peg.1078"/>
<dbReference type="EMBL" id="ARXV01000003">
    <property type="protein sequence ID" value="KGD65837.1"/>
    <property type="molecule type" value="Genomic_DNA"/>
</dbReference>
<reference evidence="2 3" key="1">
    <citation type="submission" date="2012-09" db="EMBL/GenBank/DDBJ databases">
        <title>Genome Sequence of alkane-degrading Bacterium Alcanivorax sp. 19-m-6.</title>
        <authorList>
            <person name="Lai Q."/>
            <person name="Shao Z."/>
        </authorList>
    </citation>
    <scope>NUCLEOTIDE SEQUENCE [LARGE SCALE GENOMIC DNA]</scope>
    <source>
        <strain evidence="2 3">19-m-6</strain>
    </source>
</reference>
<gene>
    <name evidence="2" type="ORF">Y5S_01061</name>
</gene>
<protein>
    <recommendedName>
        <fullName evidence="1">ER-bound oxygenase mpaB/mpaB'/Rubber oxygenase catalytic domain-containing protein</fullName>
    </recommendedName>
</protein>
<dbReference type="PANTHER" id="PTHR37539">
    <property type="entry name" value="SECRETED PROTEIN-RELATED"/>
    <property type="match status" value="1"/>
</dbReference>
<dbReference type="RefSeq" id="WP_035231047.1">
    <property type="nucleotide sequence ID" value="NZ_ARXV01000003.1"/>
</dbReference>
<evidence type="ECO:0000259" key="1">
    <source>
        <dbReference type="Pfam" id="PF09995"/>
    </source>
</evidence>
<sequence>MATPQELARYQLGPQNPQERVWWDRYSHANLERWRRVQDPLADRCAAQIKFTRPSGLLNEVERRAKEEGGDFQAFLDHCYTVPSWVDFDEMELGRRMYRRNGALQGLVLMCSSLVEGYAHNKPSQVLVATGRLQKDVSRRIYETGQMLHNIVGDDGLRPGGLGHRTIMEVRLLHAAVRQFLSDNPRWDVEKYDLPINQEDMAGTILEFDFMVVRGLKRLGVNISRREHESMHYFWRYGGYLLGVDEALLTTTLEEQEIMALQLTSHLYDPTPDSESLAKALLRDMSGKPPFNLSYDVLLAFSRYLIGDKVADDLNIHSSVPAGSAVRIVKTAIQAASISIRMLPDPAKRVLEGLNHRLGRRTLQIGLGENPARWGFKSLA</sequence>
<dbReference type="AlphaFoldDB" id="A0A095SMM8"/>
<evidence type="ECO:0000313" key="2">
    <source>
        <dbReference type="EMBL" id="KGD65837.1"/>
    </source>
</evidence>
<dbReference type="InterPro" id="IPR037473">
    <property type="entry name" value="Lcp-like"/>
</dbReference>
<proteinExistence type="predicted"/>
<dbReference type="Proteomes" id="UP000029444">
    <property type="component" value="Unassembled WGS sequence"/>
</dbReference>
<comment type="caution">
    <text evidence="2">The sequence shown here is derived from an EMBL/GenBank/DDBJ whole genome shotgun (WGS) entry which is preliminary data.</text>
</comment>
<evidence type="ECO:0000313" key="3">
    <source>
        <dbReference type="Proteomes" id="UP000029444"/>
    </source>
</evidence>
<dbReference type="GO" id="GO:0016491">
    <property type="term" value="F:oxidoreductase activity"/>
    <property type="evidence" value="ECO:0007669"/>
    <property type="project" value="InterPro"/>
</dbReference>
<dbReference type="InterPro" id="IPR018713">
    <property type="entry name" value="MPAB/Lcp_cat_dom"/>
</dbReference>
<dbReference type="PANTHER" id="PTHR37539:SF1">
    <property type="entry name" value="ER-BOUND OXYGENASE MPAB_MPAB'_RUBBER OXYGENASE CATALYTIC DOMAIN-CONTAINING PROTEIN"/>
    <property type="match status" value="1"/>
</dbReference>
<dbReference type="STRING" id="1177154.Y5S_01061"/>
<organism evidence="2 3">
    <name type="scientific">Alcanivorax nanhaiticus</name>
    <dbReference type="NCBI Taxonomy" id="1177154"/>
    <lineage>
        <taxon>Bacteria</taxon>
        <taxon>Pseudomonadati</taxon>
        <taxon>Pseudomonadota</taxon>
        <taxon>Gammaproteobacteria</taxon>
        <taxon>Oceanospirillales</taxon>
        <taxon>Alcanivoracaceae</taxon>
        <taxon>Alcanivorax</taxon>
    </lineage>
</organism>